<proteinExistence type="predicted"/>
<geneLocation type="plasmid" evidence="1">
    <name>p3</name>
</geneLocation>
<dbReference type="Gene3D" id="3.20.20.80">
    <property type="entry name" value="Glycosidases"/>
    <property type="match status" value="2"/>
</dbReference>
<protein>
    <submittedName>
        <fullName evidence="1">Alpha-amylase family protein</fullName>
    </submittedName>
</protein>
<dbReference type="Pfam" id="PF14871">
    <property type="entry name" value="GHL6"/>
    <property type="match status" value="1"/>
</dbReference>
<dbReference type="Gene3D" id="3.40.50.880">
    <property type="match status" value="1"/>
</dbReference>
<organism evidence="1">
    <name type="scientific">Polaromonas hydrogenivorans</name>
    <dbReference type="NCBI Taxonomy" id="335476"/>
    <lineage>
        <taxon>Bacteria</taxon>
        <taxon>Pseudomonadati</taxon>
        <taxon>Pseudomonadota</taxon>
        <taxon>Betaproteobacteria</taxon>
        <taxon>Burkholderiales</taxon>
        <taxon>Comamonadaceae</taxon>
        <taxon>Polaromonas</taxon>
    </lineage>
</organism>
<dbReference type="SUPFAM" id="SSF52317">
    <property type="entry name" value="Class I glutamine amidotransferase-like"/>
    <property type="match status" value="1"/>
</dbReference>
<dbReference type="InterPro" id="IPR029062">
    <property type="entry name" value="Class_I_gatase-like"/>
</dbReference>
<dbReference type="RefSeq" id="WP_349282779.1">
    <property type="nucleotide sequence ID" value="NZ_CBCSCU010000093.1"/>
</dbReference>
<sequence length="712" mass="80177">MEPRWFEKQLRIQQFVMRETDILDYDVEGVVRHLKETHTNCFVTNAGGVVDFFRHDLEIANPNRFMGEHDILAEITQACHAAGIKVMVRVDFRGVEKRHYDLHPDWFAVDENGRPIQFEWQSEPLPDALYAPCYLSYYRNEHAFRFTHALLSRYAIDGIWENAPMQVGACYCRRCTESFRSEFGKELPRGGDFNNARYDEYRAWKARNLLAHLKNYRAEVKKYGEDKAFCAEIFGLFHESYRKLSADLYAIKHAMDFTVTPLFVAKNELLHAPSTLIKFLGAMDSGKTPVILTGHLGMDNQYRYVSGAPAEVRLWMWQAVSAGGSLWNTTFNGQHPAKTHDRRNAFLVADIYAFMEENEALLHGQQPEAAVAILYSQKSSFQFSDSNRASDRYLTHIIGMEQALLDEHIQYRFICDFDLNSEALEDVRLLVLSNAAVLTDREIEVIRAFVAGGGRLLATHHTSLWNEQGEMCSDFALADVFGCHFTGIEKDSSRWGYQRVAAEHPVTAGLELTELIANGGTSLLVRKDNASVAAPLTYVPGIYPQPPEKSWLPSLRTDYPTALVNPFGEGECIYFATPIDRNVGQHGHPDFSQVLGNAVRYLLNGANPLSTDAPPSLQFALTRARGQAGVYLLHAVNLTSAPRRPIKTLVPVADVRASLRLPGLKLKSFAQLRTEGKDVKVSAAIDAQLAGLEVSVVFSQILEYVCIKLEVE</sequence>
<accession>A0AAU7LZ68</accession>
<dbReference type="EMBL" id="CP157678">
    <property type="protein sequence ID" value="XBP72930.1"/>
    <property type="molecule type" value="Genomic_DNA"/>
</dbReference>
<gene>
    <name evidence="1" type="ORF">ABLV49_24325</name>
</gene>
<dbReference type="CDD" id="cd03143">
    <property type="entry name" value="A4_beta-galactosidase_middle_domain"/>
    <property type="match status" value="1"/>
</dbReference>
<dbReference type="AlphaFoldDB" id="A0AAU7LZ68"/>
<keyword evidence="1" id="KW-0614">Plasmid</keyword>
<name>A0AAU7LZ68_9BURK</name>
<reference evidence="1" key="1">
    <citation type="submission" date="2024-05" db="EMBL/GenBank/DDBJ databases">
        <authorList>
            <person name="Bunk B."/>
            <person name="Swiderski J."/>
            <person name="Sproer C."/>
            <person name="Thiel V."/>
        </authorList>
    </citation>
    <scope>NUCLEOTIDE SEQUENCE</scope>
    <source>
        <strain evidence="1">DSM 17735</strain>
        <plasmid evidence="1">p3</plasmid>
    </source>
</reference>
<dbReference type="SUPFAM" id="SSF51445">
    <property type="entry name" value="(Trans)glycosidases"/>
    <property type="match status" value="1"/>
</dbReference>
<dbReference type="InterPro" id="IPR017853">
    <property type="entry name" value="GH"/>
</dbReference>
<dbReference type="InterPro" id="IPR028212">
    <property type="entry name" value="GHL6"/>
</dbReference>
<evidence type="ECO:0000313" key="1">
    <source>
        <dbReference type="EMBL" id="XBP72930.1"/>
    </source>
</evidence>